<accession>A0A1M8A5K3</accession>
<gene>
    <name evidence="9" type="ORF">MSYG_2102</name>
</gene>
<feature type="binding site" evidence="6">
    <location>
        <position position="133"/>
    </location>
    <ligand>
        <name>FAD</name>
        <dbReference type="ChEBI" id="CHEBI:57692"/>
    </ligand>
</feature>
<evidence type="ECO:0000256" key="1">
    <source>
        <dbReference type="ARBA" id="ARBA00001974"/>
    </source>
</evidence>
<dbReference type="PANTHER" id="PTHR19370">
    <property type="entry name" value="NADH-CYTOCHROME B5 REDUCTASE"/>
    <property type="match status" value="1"/>
</dbReference>
<dbReference type="Gene3D" id="2.40.30.10">
    <property type="entry name" value="Translation factors"/>
    <property type="match status" value="1"/>
</dbReference>
<evidence type="ECO:0000313" key="9">
    <source>
        <dbReference type="EMBL" id="SHO77760.1"/>
    </source>
</evidence>
<dbReference type="GO" id="GO:0016491">
    <property type="term" value="F:oxidoreductase activity"/>
    <property type="evidence" value="ECO:0007669"/>
    <property type="project" value="UniProtKB-KW"/>
</dbReference>
<dbReference type="Proteomes" id="UP000186303">
    <property type="component" value="Chromosome 3"/>
</dbReference>
<evidence type="ECO:0000313" key="10">
    <source>
        <dbReference type="Proteomes" id="UP000186303"/>
    </source>
</evidence>
<name>A0A1M8A5K3_MALS4</name>
<comment type="cofactor">
    <cofactor evidence="1 6">
        <name>FAD</name>
        <dbReference type="ChEBI" id="CHEBI:57692"/>
    </cofactor>
</comment>
<feature type="binding site" evidence="6">
    <location>
        <position position="114"/>
    </location>
    <ligand>
        <name>FAD</name>
        <dbReference type="ChEBI" id="CHEBI:57692"/>
    </ligand>
</feature>
<comment type="similarity">
    <text evidence="2">Belongs to the flavoprotein pyridine nucleotide cytochrome reductase family.</text>
</comment>
<dbReference type="OrthoDB" id="432685at2759"/>
<evidence type="ECO:0000256" key="6">
    <source>
        <dbReference type="PIRSR" id="PIRSR601834-1"/>
    </source>
</evidence>
<feature type="binding site" evidence="6">
    <location>
        <position position="112"/>
    </location>
    <ligand>
        <name>FAD</name>
        <dbReference type="ChEBI" id="CHEBI:57692"/>
    </ligand>
</feature>
<dbReference type="STRING" id="1230383.A0A1M8A5K3"/>
<keyword evidence="5" id="KW-0560">Oxidoreductase</keyword>
<sequence length="363" mass="39936">MTAKHLLRWSVGVLGAGSVASYWLLSPLHEKGPTPFIYAPLEVQSANLTPRREANLFDMYELPLHRVLTLRGSGSLSLPLASQLASPAMADVRSRLSIYSYCVKEPNIQVERAYTPLMALSRMDPSVVQLLVKRYSDGEVSRYLHRVRQGSTVSLRGPEITWQLPEGVPVPDQIVMLVAGTGVTTAHQLLSNVLDNTPLAPNTPQISVLYAVPTMDALQLVPELLQYRQRHPDRVSLHVFVETMPPRASATLSNRQGEEVPASLLLPQTPSRRLFSWRSTPTRQSCMLMMSSDSVPLTSGRIDASDVASWSPDPRVRRLFLVCGPDGFVRAMAGSKGRDLVSQGPLGGILAKLGYQSTDVFKM</sequence>
<dbReference type="SUPFAM" id="SSF63380">
    <property type="entry name" value="Riboflavin synthase domain-like"/>
    <property type="match status" value="1"/>
</dbReference>
<dbReference type="Pfam" id="PF00175">
    <property type="entry name" value="NAD_binding_1"/>
    <property type="match status" value="1"/>
</dbReference>
<evidence type="ECO:0000256" key="2">
    <source>
        <dbReference type="ARBA" id="ARBA00006105"/>
    </source>
</evidence>
<dbReference type="InterPro" id="IPR039261">
    <property type="entry name" value="FNR_nucleotide-bd"/>
</dbReference>
<feature type="binding site" evidence="6">
    <location>
        <position position="131"/>
    </location>
    <ligand>
        <name>FAD</name>
        <dbReference type="ChEBI" id="CHEBI:57692"/>
    </ligand>
</feature>
<feature type="binding site" evidence="6">
    <location>
        <position position="141"/>
    </location>
    <ligand>
        <name>FAD</name>
        <dbReference type="ChEBI" id="CHEBI:57692"/>
    </ligand>
</feature>
<proteinExistence type="inferred from homology"/>
<dbReference type="SUPFAM" id="SSF52343">
    <property type="entry name" value="Ferredoxin reductase-like, C-terminal NADP-linked domain"/>
    <property type="match status" value="1"/>
</dbReference>
<evidence type="ECO:0000259" key="8">
    <source>
        <dbReference type="Pfam" id="PF00970"/>
    </source>
</evidence>
<keyword evidence="4 6" id="KW-0274">FAD</keyword>
<dbReference type="InterPro" id="IPR008333">
    <property type="entry name" value="Cbr1-like_FAD-bd_dom"/>
</dbReference>
<dbReference type="Pfam" id="PF00970">
    <property type="entry name" value="FAD_binding_6"/>
    <property type="match status" value="1"/>
</dbReference>
<evidence type="ECO:0000256" key="3">
    <source>
        <dbReference type="ARBA" id="ARBA00022630"/>
    </source>
</evidence>
<dbReference type="InterPro" id="IPR001834">
    <property type="entry name" value="CBR-like"/>
</dbReference>
<organism evidence="9 10">
    <name type="scientific">Malassezia sympodialis (strain ATCC 42132)</name>
    <name type="common">Atopic eczema-associated yeast</name>
    <dbReference type="NCBI Taxonomy" id="1230383"/>
    <lineage>
        <taxon>Eukaryota</taxon>
        <taxon>Fungi</taxon>
        <taxon>Dikarya</taxon>
        <taxon>Basidiomycota</taxon>
        <taxon>Ustilaginomycotina</taxon>
        <taxon>Malasseziomycetes</taxon>
        <taxon>Malasseziales</taxon>
        <taxon>Malasseziaceae</taxon>
        <taxon>Malassezia</taxon>
    </lineage>
</organism>
<dbReference type="AlphaFoldDB" id="A0A1M8A5K3"/>
<feature type="domain" description="Oxidoreductase FAD/NAD(P)-binding" evidence="7">
    <location>
        <begin position="176"/>
        <end position="238"/>
    </location>
</feature>
<feature type="domain" description="Flavoprotein pyridine nucleotide cytochrome reductase-like FAD-binding" evidence="8">
    <location>
        <begin position="103"/>
        <end position="162"/>
    </location>
</feature>
<dbReference type="PANTHER" id="PTHR19370:SF184">
    <property type="entry name" value="NADH-CYTOCHROME B5 REDUCTASE-LIKE"/>
    <property type="match status" value="1"/>
</dbReference>
<evidence type="ECO:0000259" key="7">
    <source>
        <dbReference type="Pfam" id="PF00175"/>
    </source>
</evidence>
<dbReference type="InterPro" id="IPR001433">
    <property type="entry name" value="OxRdtase_FAD/NAD-bd"/>
</dbReference>
<keyword evidence="10" id="KW-1185">Reference proteome</keyword>
<dbReference type="InterPro" id="IPR017938">
    <property type="entry name" value="Riboflavin_synthase-like_b-brl"/>
</dbReference>
<dbReference type="VEuPathDB" id="FungiDB:MSYG_2102"/>
<feature type="binding site" evidence="6">
    <location>
        <position position="140"/>
    </location>
    <ligand>
        <name>FAD</name>
        <dbReference type="ChEBI" id="CHEBI:57692"/>
    </ligand>
</feature>
<dbReference type="PRINTS" id="PR00406">
    <property type="entry name" value="CYTB5RDTASE"/>
</dbReference>
<evidence type="ECO:0000256" key="4">
    <source>
        <dbReference type="ARBA" id="ARBA00022827"/>
    </source>
</evidence>
<dbReference type="CDD" id="cd06183">
    <property type="entry name" value="cyt_b5_reduct_like"/>
    <property type="match status" value="1"/>
</dbReference>
<evidence type="ECO:0000256" key="5">
    <source>
        <dbReference type="ARBA" id="ARBA00023002"/>
    </source>
</evidence>
<keyword evidence="3 6" id="KW-0285">Flavoprotein</keyword>
<reference evidence="10" key="1">
    <citation type="journal article" date="2017" name="Nucleic Acids Res.">
        <title>Proteogenomics produces comprehensive and highly accurate protein-coding gene annotation in a complete genome assembly of Malassezia sympodialis.</title>
        <authorList>
            <person name="Zhu Y."/>
            <person name="Engstroem P.G."/>
            <person name="Tellgren-Roth C."/>
            <person name="Baudo C.D."/>
            <person name="Kennell J.C."/>
            <person name="Sun S."/>
            <person name="Billmyre R.B."/>
            <person name="Schroeder M.S."/>
            <person name="Andersson A."/>
            <person name="Holm T."/>
            <person name="Sigurgeirsson B."/>
            <person name="Wu G."/>
            <person name="Sankaranarayanan S.R."/>
            <person name="Siddharthan R."/>
            <person name="Sanyal K."/>
            <person name="Lundeberg J."/>
            <person name="Nystedt B."/>
            <person name="Boekhout T."/>
            <person name="Dawson T.L. Jr."/>
            <person name="Heitman J."/>
            <person name="Scheynius A."/>
            <person name="Lehtioe J."/>
        </authorList>
    </citation>
    <scope>NUCLEOTIDE SEQUENCE [LARGE SCALE GENOMIC DNA]</scope>
    <source>
        <strain evidence="10">ATCC 42132</strain>
    </source>
</reference>
<dbReference type="OMA" id="IECEISK"/>
<feature type="binding site" evidence="6">
    <location>
        <position position="184"/>
    </location>
    <ligand>
        <name>FAD</name>
        <dbReference type="ChEBI" id="CHEBI:57692"/>
    </ligand>
</feature>
<dbReference type="Gene3D" id="3.40.50.80">
    <property type="entry name" value="Nucleotide-binding domain of ferredoxin-NADP reductase (FNR) module"/>
    <property type="match status" value="1"/>
</dbReference>
<protein>
    <submittedName>
        <fullName evidence="9">Similar to S.cerevisiae protein CYC2 (Mitochondrial peripheral inner membrane protein)</fullName>
    </submittedName>
</protein>
<dbReference type="EMBL" id="LT671823">
    <property type="protein sequence ID" value="SHO77760.1"/>
    <property type="molecule type" value="Genomic_DNA"/>
</dbReference>